<reference evidence="3" key="1">
    <citation type="submission" date="2016-11" db="EMBL/GenBank/DDBJ databases">
        <title>The genome sequence of Colletotrichum cuscutae.</title>
        <authorList>
            <person name="Baroncelli R."/>
        </authorList>
    </citation>
    <scope>NUCLEOTIDE SEQUENCE</scope>
    <source>
        <strain evidence="3">IMI 304802</strain>
    </source>
</reference>
<name>A0AAI9Y4A9_9PEZI</name>
<feature type="domain" description="Arrestin C-terminal-like" evidence="2">
    <location>
        <begin position="635"/>
        <end position="793"/>
    </location>
</feature>
<dbReference type="PANTHER" id="PTHR36419">
    <property type="entry name" value="ARRESTIN FAMILY PROTEIN 1"/>
    <property type="match status" value="1"/>
</dbReference>
<dbReference type="InterPro" id="IPR053060">
    <property type="entry name" value="Cytokinesis_Signaling_Reg"/>
</dbReference>
<dbReference type="AlphaFoldDB" id="A0AAI9Y4A9"/>
<dbReference type="InterPro" id="IPR011022">
    <property type="entry name" value="Arrestin_C-like"/>
</dbReference>
<accession>A0AAI9Y4A9</accession>
<dbReference type="GO" id="GO:0000917">
    <property type="term" value="P:division septum assembly"/>
    <property type="evidence" value="ECO:0007669"/>
    <property type="project" value="TreeGrafter"/>
</dbReference>
<sequence length="851" mass="93433">MLAPVPSAVGHLLVKEPIQTKTSPQIPAQTPLSDTQAITTTGPPTWTPGSAFQVPYCYRRTHLKCGSREEAVPPRSPQVHSLYRSSHLSAAHPPERKLPPSEPDPLQCKAQHSSQSVLHEYQQGTCHLTPISTRIGAHGKLSVLPKHLLHSEEETNNEGKKRRKGTRQRDSGNNGGSAKQSWHRQTKGRVQCPSLPAQPPATSGPSTNNQPPSLLRLYGSNTSEYSVQIPYLEKAVVSTLSTLKSPSSRASRVAASVATAAAAYACLGKIDAEARISCISPAAPTHNLGALFSCFTLLRYTSRATLWPGLRGLVSAGHCSRFFFFSTPHFRTLSNNRPPVTSPDSGTGRRFLQPLRPDFAPTPINAHLDAGPRTASSTPHSARPDEAKPQATGQLRSVHVMPPLGLALCSCCCTSPIAWTQLSGPHTHQAATRAAPRKHDCRPPTHMRTSPLSSAQRHYHFHADERRILDTLAIQPPRIEGKVEIRPSQGYSMPVSVSLVRICLQRRETIHPAAENVAKRHLGTPRRETTDVVGKELLLFRCQSGKDAESVIAMDLPFVLFIPFGRGGEETNRRIPPASLQLPSRTAETYYELVVTVQQGHTLQNKYSFPIPLQRYDTLSTFGMYNKPESRQVSDASVVTLGISVPKWSYGPLDPITVYIKLVPNPDWMKKALKVTIQKITVTIEEEITYNPEGDEPTKKVNKVAKNTQLVNTKMPEAGYATNLGLVFPSKDLRDPDGIIRRGKPAFPLYEVTSFTTSSTLYKIEFYLTVKAQLGSTRDLTVRQPLVICPMDQQACKEEMDAIEQAAKDASHVDPNNPMLPARAIVLANDRESLKTLGLCLVGGQKKPLIE</sequence>
<dbReference type="EMBL" id="MPDP01000163">
    <property type="protein sequence ID" value="KAK1474273.1"/>
    <property type="molecule type" value="Genomic_DNA"/>
</dbReference>
<feature type="region of interest" description="Disordered" evidence="1">
    <location>
        <begin position="146"/>
        <end position="217"/>
    </location>
</feature>
<dbReference type="GO" id="GO:0000935">
    <property type="term" value="C:division septum"/>
    <property type="evidence" value="ECO:0007669"/>
    <property type="project" value="TreeGrafter"/>
</dbReference>
<keyword evidence="4" id="KW-1185">Reference proteome</keyword>
<feature type="region of interest" description="Disordered" evidence="1">
    <location>
        <begin position="86"/>
        <end position="116"/>
    </location>
</feature>
<feature type="region of interest" description="Disordered" evidence="1">
    <location>
        <begin position="362"/>
        <end position="391"/>
    </location>
</feature>
<feature type="compositionally biased region" description="Polar residues" evidence="1">
    <location>
        <begin position="200"/>
        <end position="212"/>
    </location>
</feature>
<dbReference type="Proteomes" id="UP001239213">
    <property type="component" value="Unassembled WGS sequence"/>
</dbReference>
<evidence type="ECO:0000313" key="4">
    <source>
        <dbReference type="Proteomes" id="UP001239213"/>
    </source>
</evidence>
<gene>
    <name evidence="3" type="ORF">CCUS01_17078</name>
</gene>
<feature type="region of interest" description="Disordered" evidence="1">
    <location>
        <begin position="429"/>
        <end position="456"/>
    </location>
</feature>
<dbReference type="Pfam" id="PF02752">
    <property type="entry name" value="Arrestin_C"/>
    <property type="match status" value="1"/>
</dbReference>
<evidence type="ECO:0000313" key="3">
    <source>
        <dbReference type="EMBL" id="KAK1474273.1"/>
    </source>
</evidence>
<proteinExistence type="predicted"/>
<dbReference type="SMART" id="SM01017">
    <property type="entry name" value="Arrestin_C"/>
    <property type="match status" value="1"/>
</dbReference>
<evidence type="ECO:0000259" key="2">
    <source>
        <dbReference type="SMART" id="SM01017"/>
    </source>
</evidence>
<organism evidence="3 4">
    <name type="scientific">Colletotrichum cuscutae</name>
    <dbReference type="NCBI Taxonomy" id="1209917"/>
    <lineage>
        <taxon>Eukaryota</taxon>
        <taxon>Fungi</taxon>
        <taxon>Dikarya</taxon>
        <taxon>Ascomycota</taxon>
        <taxon>Pezizomycotina</taxon>
        <taxon>Sordariomycetes</taxon>
        <taxon>Hypocreomycetidae</taxon>
        <taxon>Glomerellales</taxon>
        <taxon>Glomerellaceae</taxon>
        <taxon>Colletotrichum</taxon>
        <taxon>Colletotrichum acutatum species complex</taxon>
    </lineage>
</organism>
<feature type="compositionally biased region" description="Polar residues" evidence="1">
    <location>
        <begin position="447"/>
        <end position="456"/>
    </location>
</feature>
<protein>
    <submittedName>
        <fullName evidence="3">Arrestin</fullName>
    </submittedName>
</protein>
<feature type="compositionally biased region" description="Basic and acidic residues" evidence="1">
    <location>
        <begin position="149"/>
        <end position="159"/>
    </location>
</feature>
<comment type="caution">
    <text evidence="3">The sequence shown here is derived from an EMBL/GenBank/DDBJ whole genome shotgun (WGS) entry which is preliminary data.</text>
</comment>
<evidence type="ECO:0000256" key="1">
    <source>
        <dbReference type="SAM" id="MobiDB-lite"/>
    </source>
</evidence>
<dbReference type="PANTHER" id="PTHR36419:SF1">
    <property type="entry name" value="RHO1 GEF LOCALIZING PROTEIN 1"/>
    <property type="match status" value="1"/>
</dbReference>